<keyword evidence="1" id="KW-0812">Transmembrane</keyword>
<keyword evidence="1" id="KW-0472">Membrane</keyword>
<feature type="transmembrane region" description="Helical" evidence="1">
    <location>
        <begin position="37"/>
        <end position="55"/>
    </location>
</feature>
<feature type="transmembrane region" description="Helical" evidence="1">
    <location>
        <begin position="96"/>
        <end position="115"/>
    </location>
</feature>
<evidence type="ECO:0000256" key="1">
    <source>
        <dbReference type="SAM" id="Phobius"/>
    </source>
</evidence>
<keyword evidence="1" id="KW-1133">Transmembrane helix</keyword>
<dbReference type="RefSeq" id="WP_110884794.1">
    <property type="nucleotide sequence ID" value="NZ_QJSX01000001.1"/>
</dbReference>
<evidence type="ECO:0000313" key="2">
    <source>
        <dbReference type="EMBL" id="PYE56275.1"/>
    </source>
</evidence>
<dbReference type="OrthoDB" id="74197at2"/>
<dbReference type="EMBL" id="QJSX01000001">
    <property type="protein sequence ID" value="PYE56275.1"/>
    <property type="molecule type" value="Genomic_DNA"/>
</dbReference>
<comment type="caution">
    <text evidence="2">The sequence shown here is derived from an EMBL/GenBank/DDBJ whole genome shotgun (WGS) entry which is preliminary data.</text>
</comment>
<name>A0A318SGP2_9DEIO</name>
<reference evidence="2 3" key="1">
    <citation type="submission" date="2018-06" db="EMBL/GenBank/DDBJ databases">
        <title>Genomic Encyclopedia of Type Strains, Phase IV (KMG-IV): sequencing the most valuable type-strain genomes for metagenomic binning, comparative biology and taxonomic classification.</title>
        <authorList>
            <person name="Goeker M."/>
        </authorList>
    </citation>
    <scope>NUCLEOTIDE SEQUENCE [LARGE SCALE GENOMIC DNA]</scope>
    <source>
        <strain evidence="2 3">DSM 18048</strain>
    </source>
</reference>
<keyword evidence="3" id="KW-1185">Reference proteome</keyword>
<dbReference type="Proteomes" id="UP000248326">
    <property type="component" value="Unassembled WGS sequence"/>
</dbReference>
<gene>
    <name evidence="2" type="ORF">DES52_10179</name>
</gene>
<accession>A0A318SGP2</accession>
<proteinExistence type="predicted"/>
<organism evidence="2 3">
    <name type="scientific">Deinococcus yavapaiensis KR-236</name>
    <dbReference type="NCBI Taxonomy" id="694435"/>
    <lineage>
        <taxon>Bacteria</taxon>
        <taxon>Thermotogati</taxon>
        <taxon>Deinococcota</taxon>
        <taxon>Deinococci</taxon>
        <taxon>Deinococcales</taxon>
        <taxon>Deinococcaceae</taxon>
        <taxon>Deinococcus</taxon>
    </lineage>
</organism>
<feature type="transmembrane region" description="Helical" evidence="1">
    <location>
        <begin position="62"/>
        <end position="84"/>
    </location>
</feature>
<dbReference type="AlphaFoldDB" id="A0A318SGP2"/>
<sequence>MLRFVFFLSAVFYLVVGGALYFLPATGVAGITFSPAWLPRLAGAVLVAWGLQLAVSSSRPSVGFVTGLVAGNLLVAATLVPAVLSGAPLFGDLPLLAPLVVAGLLAVLAVLAVVLPKERTRL</sequence>
<protein>
    <submittedName>
        <fullName evidence="2">Uncharacterized protein</fullName>
    </submittedName>
</protein>
<evidence type="ECO:0000313" key="3">
    <source>
        <dbReference type="Proteomes" id="UP000248326"/>
    </source>
</evidence>